<protein>
    <submittedName>
        <fullName evidence="3">Protein-tyrosine phosphatase</fullName>
    </submittedName>
</protein>
<dbReference type="PROSITE" id="PS50056">
    <property type="entry name" value="TYR_PHOSPHATASE_2"/>
    <property type="match status" value="1"/>
</dbReference>
<dbReference type="InterPro" id="IPR000387">
    <property type="entry name" value="Tyr_Pase_dom"/>
</dbReference>
<evidence type="ECO:0000259" key="2">
    <source>
        <dbReference type="PROSITE" id="PS50056"/>
    </source>
</evidence>
<proteinExistence type="inferred from homology"/>
<dbReference type="PANTHER" id="PTHR31126:SF1">
    <property type="entry name" value="TYROSINE SPECIFIC PROTEIN PHOSPHATASES DOMAIN-CONTAINING PROTEIN"/>
    <property type="match status" value="1"/>
</dbReference>
<dbReference type="InterPro" id="IPR026893">
    <property type="entry name" value="Tyr/Ser_Pase_IphP-type"/>
</dbReference>
<comment type="similarity">
    <text evidence="1">Belongs to the protein-tyrosine phosphatase family.</text>
</comment>
<dbReference type="GO" id="GO:0004721">
    <property type="term" value="F:phosphoprotein phosphatase activity"/>
    <property type="evidence" value="ECO:0007669"/>
    <property type="project" value="InterPro"/>
</dbReference>
<dbReference type="SUPFAM" id="SSF52799">
    <property type="entry name" value="(Phosphotyrosine protein) phosphatases II"/>
    <property type="match status" value="1"/>
</dbReference>
<evidence type="ECO:0000313" key="3">
    <source>
        <dbReference type="EMBL" id="TQM63272.1"/>
    </source>
</evidence>
<comment type="caution">
    <text evidence="3">The sequence shown here is derived from an EMBL/GenBank/DDBJ whole genome shotgun (WGS) entry which is preliminary data.</text>
</comment>
<accession>A0A543HY62</accession>
<dbReference type="Proteomes" id="UP000318331">
    <property type="component" value="Unassembled WGS sequence"/>
</dbReference>
<dbReference type="PANTHER" id="PTHR31126">
    <property type="entry name" value="TYROSINE-PROTEIN PHOSPHATASE"/>
    <property type="match status" value="1"/>
</dbReference>
<reference evidence="3 4" key="1">
    <citation type="submission" date="2019-06" db="EMBL/GenBank/DDBJ databases">
        <title>Sequencing the genomes of 1000 actinobacteria strains.</title>
        <authorList>
            <person name="Klenk H.-P."/>
        </authorList>
    </citation>
    <scope>NUCLEOTIDE SEQUENCE [LARGE SCALE GENOMIC DNA]</scope>
    <source>
        <strain evidence="3 4">DSM 18031</strain>
    </source>
</reference>
<dbReference type="Gene3D" id="3.90.190.10">
    <property type="entry name" value="Protein tyrosine phosphatase superfamily"/>
    <property type="match status" value="1"/>
</dbReference>
<evidence type="ECO:0000313" key="4">
    <source>
        <dbReference type="Proteomes" id="UP000318331"/>
    </source>
</evidence>
<gene>
    <name evidence="3" type="ORF">FB466_1530</name>
</gene>
<keyword evidence="4" id="KW-1185">Reference proteome</keyword>
<feature type="domain" description="Tyrosine specific protein phosphatases" evidence="2">
    <location>
        <begin position="119"/>
        <end position="167"/>
    </location>
</feature>
<name>A0A543HY62_9MICO</name>
<dbReference type="OrthoDB" id="1188001at2"/>
<organism evidence="3 4">
    <name type="scientific">Klugiella xanthotipulae</name>
    <dbReference type="NCBI Taxonomy" id="244735"/>
    <lineage>
        <taxon>Bacteria</taxon>
        <taxon>Bacillati</taxon>
        <taxon>Actinomycetota</taxon>
        <taxon>Actinomycetes</taxon>
        <taxon>Micrococcales</taxon>
        <taxon>Microbacteriaceae</taxon>
        <taxon>Klugiella</taxon>
    </lineage>
</organism>
<dbReference type="InterPro" id="IPR016130">
    <property type="entry name" value="Tyr_Pase_AS"/>
</dbReference>
<dbReference type="Pfam" id="PF13350">
    <property type="entry name" value="Y_phosphatase3"/>
    <property type="match status" value="1"/>
</dbReference>
<dbReference type="AlphaFoldDB" id="A0A543HY62"/>
<dbReference type="InterPro" id="IPR029021">
    <property type="entry name" value="Prot-tyrosine_phosphatase-like"/>
</dbReference>
<sequence>MAIMTDVARRSISIDGLYNLRDIGGLRASGTSTRWGTLYRSDGLHHLTETGREQLARLGIRTVIDLRDDEERTVAPSRTGGLTFATVSSPIFQGVGSVLSGPNITLIEFYRALIDGFAEEYAAAVRLLSQAQNAPVLVHCTAGKDRTGIVIALALAAAGVDRDDIIDDYSLTQDNLAGEWLDRHLAMVTRMGLPITPALRALVGESPRRVIADTLAHVEVTCGSAANYLLSGGLTEDELATLRRVILNDPL</sequence>
<dbReference type="PROSITE" id="PS00383">
    <property type="entry name" value="TYR_PHOSPHATASE_1"/>
    <property type="match status" value="1"/>
</dbReference>
<evidence type="ECO:0000256" key="1">
    <source>
        <dbReference type="ARBA" id="ARBA00009580"/>
    </source>
</evidence>
<dbReference type="EMBL" id="VFPN01000002">
    <property type="protein sequence ID" value="TQM63272.1"/>
    <property type="molecule type" value="Genomic_DNA"/>
</dbReference>
<dbReference type="RefSeq" id="WP_141917284.1">
    <property type="nucleotide sequence ID" value="NZ_BAAAYS010000021.1"/>
</dbReference>